<dbReference type="HOGENOM" id="CLU_033536_7_4_2"/>
<dbReference type="RefSeq" id="WP_011973266.1">
    <property type="nucleotide sequence ID" value="NC_009635.1"/>
</dbReference>
<dbReference type="PANTHER" id="PTHR48090">
    <property type="entry name" value="UNDECAPRENYL-PHOSPHATE 4-DEOXY-4-FORMAMIDO-L-ARABINOSE TRANSFERASE-RELATED"/>
    <property type="match status" value="1"/>
</dbReference>
<keyword evidence="1" id="KW-1133">Transmembrane helix</keyword>
<dbReference type="InterPro" id="IPR001173">
    <property type="entry name" value="Glyco_trans_2-like"/>
</dbReference>
<dbReference type="Gene3D" id="3.90.550.10">
    <property type="entry name" value="Spore Coat Polysaccharide Biosynthesis Protein SpsA, Chain A"/>
    <property type="match status" value="1"/>
</dbReference>
<organism evidence="3 4">
    <name type="scientific">Methanococcus aeolicus (strain ATCC BAA-1280 / DSM 17508 / OCM 812 / Nankai-3)</name>
    <dbReference type="NCBI Taxonomy" id="419665"/>
    <lineage>
        <taxon>Archaea</taxon>
        <taxon>Methanobacteriati</taxon>
        <taxon>Methanobacteriota</taxon>
        <taxon>Methanomada group</taxon>
        <taxon>Methanococci</taxon>
        <taxon>Methanococcales</taxon>
        <taxon>Methanococcaceae</taxon>
        <taxon>Methanococcus</taxon>
    </lineage>
</organism>
<feature type="transmembrane region" description="Helical" evidence="1">
    <location>
        <begin position="141"/>
        <end position="160"/>
    </location>
</feature>
<dbReference type="SUPFAM" id="SSF53448">
    <property type="entry name" value="Nucleotide-diphospho-sugar transferases"/>
    <property type="match status" value="1"/>
</dbReference>
<gene>
    <name evidence="3" type="ordered locus">Maeo_0549</name>
</gene>
<dbReference type="CAZy" id="GT2">
    <property type="family name" value="Glycosyltransferase Family 2"/>
</dbReference>
<protein>
    <submittedName>
        <fullName evidence="3">Glycosyl transferase family 2</fullName>
    </submittedName>
</protein>
<dbReference type="EMBL" id="CP000743">
    <property type="protein sequence ID" value="ABR56134.1"/>
    <property type="molecule type" value="Genomic_DNA"/>
</dbReference>
<evidence type="ECO:0000259" key="2">
    <source>
        <dbReference type="Pfam" id="PF00535"/>
    </source>
</evidence>
<dbReference type="GO" id="GO:0016740">
    <property type="term" value="F:transferase activity"/>
    <property type="evidence" value="ECO:0007669"/>
    <property type="project" value="UniProtKB-KW"/>
</dbReference>
<evidence type="ECO:0000256" key="1">
    <source>
        <dbReference type="SAM" id="Phobius"/>
    </source>
</evidence>
<dbReference type="Pfam" id="PF00535">
    <property type="entry name" value="Glycos_transf_2"/>
    <property type="match status" value="1"/>
</dbReference>
<sequence>MKNLIVVIPAYNEEKNILKVLSELSNLNLDSIVVDDGSTDNTKRIVKEYIDKTTSNNNNKNKNNNVKIYTIFKSTNEGKAKALEQGTKFALEKGYKYICYIDGDYQHKPKDILPMFEKLKKKDADAVFGIRRYKHIPFYRIISNYLASVFMSVMVSIYALNFHIFKDIQSGFRIIKGDFLNDMYFGDGYSVEHLVALQLAKRKAKIVEEYISIEYHPNAISYITTKKIIDVVKEVAKFILHNK</sequence>
<dbReference type="PANTHER" id="PTHR48090:SF7">
    <property type="entry name" value="RFBJ PROTEIN"/>
    <property type="match status" value="1"/>
</dbReference>
<keyword evidence="1" id="KW-0812">Transmembrane</keyword>
<proteinExistence type="predicted"/>
<dbReference type="AlphaFoldDB" id="A6UUG2"/>
<dbReference type="KEGG" id="mae:Maeo_0549"/>
<name>A6UUG2_META3</name>
<dbReference type="CDD" id="cd04179">
    <property type="entry name" value="DPM_DPG-synthase_like"/>
    <property type="match status" value="1"/>
</dbReference>
<accession>A6UUG2</accession>
<dbReference type="Proteomes" id="UP000001106">
    <property type="component" value="Chromosome"/>
</dbReference>
<dbReference type="OrthoDB" id="11098at2157"/>
<keyword evidence="3" id="KW-0808">Transferase</keyword>
<dbReference type="STRING" id="419665.Maeo_0549"/>
<evidence type="ECO:0000313" key="3">
    <source>
        <dbReference type="EMBL" id="ABR56134.1"/>
    </source>
</evidence>
<dbReference type="InterPro" id="IPR029044">
    <property type="entry name" value="Nucleotide-diphossugar_trans"/>
</dbReference>
<dbReference type="eggNOG" id="arCOG00895">
    <property type="taxonomic scope" value="Archaea"/>
</dbReference>
<evidence type="ECO:0000313" key="4">
    <source>
        <dbReference type="Proteomes" id="UP000001106"/>
    </source>
</evidence>
<dbReference type="GeneID" id="5326893"/>
<feature type="domain" description="Glycosyltransferase 2-like" evidence="2">
    <location>
        <begin position="6"/>
        <end position="145"/>
    </location>
</feature>
<keyword evidence="4" id="KW-1185">Reference proteome</keyword>
<keyword evidence="1" id="KW-0472">Membrane</keyword>
<reference evidence="3" key="1">
    <citation type="submission" date="2007-06" db="EMBL/GenBank/DDBJ databases">
        <title>Complete sequence of Methanococcus aeolicus Nankai-3.</title>
        <authorList>
            <consortium name="US DOE Joint Genome Institute"/>
            <person name="Copeland A."/>
            <person name="Lucas S."/>
            <person name="Lapidus A."/>
            <person name="Barry K."/>
            <person name="Glavina del Rio T."/>
            <person name="Dalin E."/>
            <person name="Tice H."/>
            <person name="Pitluck S."/>
            <person name="Chain P."/>
            <person name="Malfatti S."/>
            <person name="Shin M."/>
            <person name="Vergez L."/>
            <person name="Schmutz J."/>
            <person name="Larimer F."/>
            <person name="Land M."/>
            <person name="Hauser L."/>
            <person name="Kyrpides N."/>
            <person name="Lykidis A."/>
            <person name="Sieprawska-Lupa M."/>
            <person name="Whitman W.B."/>
            <person name="Richardson P."/>
        </authorList>
    </citation>
    <scope>NUCLEOTIDE SEQUENCE [LARGE SCALE GENOMIC DNA]</scope>
    <source>
        <strain evidence="3">Nankai-3</strain>
    </source>
</reference>
<dbReference type="InterPro" id="IPR050256">
    <property type="entry name" value="Glycosyltransferase_2"/>
</dbReference>